<protein>
    <recommendedName>
        <fullName evidence="1">Aminoglycoside phosphotransferase domain-containing protein</fullName>
    </recommendedName>
</protein>
<accession>A0AAD6D1A0</accession>
<dbReference type="PANTHER" id="PTHR21310">
    <property type="entry name" value="AMINOGLYCOSIDE PHOSPHOTRANSFERASE-RELATED-RELATED"/>
    <property type="match status" value="1"/>
</dbReference>
<dbReference type="EMBL" id="JAQIZZ010000003">
    <property type="protein sequence ID" value="KAJ5547176.1"/>
    <property type="molecule type" value="Genomic_DNA"/>
</dbReference>
<organism evidence="2 3">
    <name type="scientific">Penicillium frequentans</name>
    <dbReference type="NCBI Taxonomy" id="3151616"/>
    <lineage>
        <taxon>Eukaryota</taxon>
        <taxon>Fungi</taxon>
        <taxon>Dikarya</taxon>
        <taxon>Ascomycota</taxon>
        <taxon>Pezizomycotina</taxon>
        <taxon>Eurotiomycetes</taxon>
        <taxon>Eurotiomycetidae</taxon>
        <taxon>Eurotiales</taxon>
        <taxon>Aspergillaceae</taxon>
        <taxon>Penicillium</taxon>
    </lineage>
</organism>
<dbReference type="SUPFAM" id="SSF56112">
    <property type="entry name" value="Protein kinase-like (PK-like)"/>
    <property type="match status" value="1"/>
</dbReference>
<dbReference type="InterPro" id="IPR051678">
    <property type="entry name" value="AGP_Transferase"/>
</dbReference>
<gene>
    <name evidence="2" type="ORF">N7494_004761</name>
</gene>
<sequence>MESPEAQLQGLAWVQKKFNLKPQWTMEPNTKAIERTMQTLRPSSMIQVAFLAEGALNKLYEVKIDNEIFVMRISLPVDPYYKTISEVATLDWISRTADIPVPRVITYQSSRENLIGFEWILMTKLPGKPLREVWRSLSFSAKANLVGEFTTYSSCLFRNQLQGIGNIYSAASALGDVLLADATLPARDPACHNKSPLSNLPKGSPQVDRIVSMHFFWGSHILQDVHRGPYGSSRDWILSRLSLTEKDCHSTLDNLPSSDLESDDEDEADDSRRTLEIIGKLKCLLPSIFPPNGDIIEPSILVHDDLSSQNILVYDSGELAAVLDWECVSALPLWNACYYPTVLQGRSRRLEPDLRRYKPEANGVPSDLYWEHLWDHEMTLLRDIFIDKMKELEPGWVDVFNKSQRQRDFDTAVQNCDNGFVARRVCAWIDDLTAGVENPRSLCDRIYGD</sequence>
<dbReference type="AlphaFoldDB" id="A0AAD6D1A0"/>
<dbReference type="Pfam" id="PF01636">
    <property type="entry name" value="APH"/>
    <property type="match status" value="1"/>
</dbReference>
<dbReference type="PANTHER" id="PTHR21310:SF13">
    <property type="entry name" value="AMINOGLYCOSIDE PHOSPHOTRANSFERASE DOMAIN-CONTAINING PROTEIN"/>
    <property type="match status" value="1"/>
</dbReference>
<reference evidence="2 3" key="1">
    <citation type="journal article" date="2023" name="IMA Fungus">
        <title>Comparative genomic study of the Penicillium genus elucidates a diverse pangenome and 15 lateral gene transfer events.</title>
        <authorList>
            <person name="Petersen C."/>
            <person name="Sorensen T."/>
            <person name="Nielsen M.R."/>
            <person name="Sondergaard T.E."/>
            <person name="Sorensen J.L."/>
            <person name="Fitzpatrick D.A."/>
            <person name="Frisvad J.C."/>
            <person name="Nielsen K.L."/>
        </authorList>
    </citation>
    <scope>NUCLEOTIDE SEQUENCE [LARGE SCALE GENOMIC DNA]</scope>
    <source>
        <strain evidence="2 3">IBT 35679</strain>
    </source>
</reference>
<keyword evidence="3" id="KW-1185">Reference proteome</keyword>
<dbReference type="Proteomes" id="UP001220324">
    <property type="component" value="Unassembled WGS sequence"/>
</dbReference>
<evidence type="ECO:0000313" key="2">
    <source>
        <dbReference type="EMBL" id="KAJ5547176.1"/>
    </source>
</evidence>
<evidence type="ECO:0000313" key="3">
    <source>
        <dbReference type="Proteomes" id="UP001220324"/>
    </source>
</evidence>
<comment type="caution">
    <text evidence="2">The sequence shown here is derived from an EMBL/GenBank/DDBJ whole genome shotgun (WGS) entry which is preliminary data.</text>
</comment>
<proteinExistence type="predicted"/>
<evidence type="ECO:0000259" key="1">
    <source>
        <dbReference type="Pfam" id="PF01636"/>
    </source>
</evidence>
<dbReference type="Gene3D" id="3.90.1200.10">
    <property type="match status" value="1"/>
</dbReference>
<name>A0AAD6D1A0_9EURO</name>
<dbReference type="InterPro" id="IPR002575">
    <property type="entry name" value="Aminoglycoside_PTrfase"/>
</dbReference>
<feature type="domain" description="Aminoglycoside phosphotransferase" evidence="1">
    <location>
        <begin position="49"/>
        <end position="136"/>
    </location>
</feature>
<dbReference type="InterPro" id="IPR011009">
    <property type="entry name" value="Kinase-like_dom_sf"/>
</dbReference>